<dbReference type="PANTHER" id="PTHR11439:SF470">
    <property type="entry name" value="CYSTEINE-RICH RLK (RECEPTOR-LIKE PROTEIN KINASE) 8"/>
    <property type="match status" value="1"/>
</dbReference>
<dbReference type="Proteomes" id="UP001165190">
    <property type="component" value="Unassembled WGS sequence"/>
</dbReference>
<evidence type="ECO:0000259" key="2">
    <source>
        <dbReference type="Pfam" id="PF07727"/>
    </source>
</evidence>
<keyword evidence="3" id="KW-0418">Kinase</keyword>
<reference evidence="3" key="1">
    <citation type="submission" date="2023-05" db="EMBL/GenBank/DDBJ databases">
        <title>Genome and transcriptome analyses reveal genes involved in the formation of fine ridges on petal epidermal cells in Hibiscus trionum.</title>
        <authorList>
            <person name="Koshimizu S."/>
            <person name="Masuda S."/>
            <person name="Ishii T."/>
            <person name="Shirasu K."/>
            <person name="Hoshino A."/>
            <person name="Arita M."/>
        </authorList>
    </citation>
    <scope>NUCLEOTIDE SEQUENCE</scope>
    <source>
        <strain evidence="3">Hamamatsu line</strain>
    </source>
</reference>
<dbReference type="GO" id="GO:0016301">
    <property type="term" value="F:kinase activity"/>
    <property type="evidence" value="ECO:0007669"/>
    <property type="project" value="UniProtKB-KW"/>
</dbReference>
<name>A0A9W7J6R5_HIBTR</name>
<keyword evidence="3" id="KW-0808">Transferase</keyword>
<dbReference type="SUPFAM" id="SSF56672">
    <property type="entry name" value="DNA/RNA polymerases"/>
    <property type="match status" value="1"/>
</dbReference>
<feature type="signal peptide" evidence="1">
    <location>
        <begin position="1"/>
        <end position="18"/>
    </location>
</feature>
<dbReference type="OrthoDB" id="414945at2759"/>
<organism evidence="3 4">
    <name type="scientific">Hibiscus trionum</name>
    <name type="common">Flower of an hour</name>
    <dbReference type="NCBI Taxonomy" id="183268"/>
    <lineage>
        <taxon>Eukaryota</taxon>
        <taxon>Viridiplantae</taxon>
        <taxon>Streptophyta</taxon>
        <taxon>Embryophyta</taxon>
        <taxon>Tracheophyta</taxon>
        <taxon>Spermatophyta</taxon>
        <taxon>Magnoliopsida</taxon>
        <taxon>eudicotyledons</taxon>
        <taxon>Gunneridae</taxon>
        <taxon>Pentapetalae</taxon>
        <taxon>rosids</taxon>
        <taxon>malvids</taxon>
        <taxon>Malvales</taxon>
        <taxon>Malvaceae</taxon>
        <taxon>Malvoideae</taxon>
        <taxon>Hibiscus</taxon>
    </lineage>
</organism>
<dbReference type="InterPro" id="IPR013103">
    <property type="entry name" value="RVT_2"/>
</dbReference>
<keyword evidence="4" id="KW-1185">Reference proteome</keyword>
<protein>
    <submittedName>
        <fullName evidence="3">Cysteine-rich RLK (RECEPTOR-like protein kinase) 8</fullName>
    </submittedName>
</protein>
<dbReference type="Pfam" id="PF07727">
    <property type="entry name" value="RVT_2"/>
    <property type="match status" value="1"/>
</dbReference>
<gene>
    <name evidence="3" type="ORF">HRI_004574200</name>
</gene>
<dbReference type="CDD" id="cd09272">
    <property type="entry name" value="RNase_HI_RT_Ty1"/>
    <property type="match status" value="1"/>
</dbReference>
<feature type="chain" id="PRO_5040968454" evidence="1">
    <location>
        <begin position="19"/>
        <end position="425"/>
    </location>
</feature>
<dbReference type="AlphaFoldDB" id="A0A9W7J6R5"/>
<evidence type="ECO:0000313" key="4">
    <source>
        <dbReference type="Proteomes" id="UP001165190"/>
    </source>
</evidence>
<evidence type="ECO:0000256" key="1">
    <source>
        <dbReference type="SAM" id="SignalP"/>
    </source>
</evidence>
<dbReference type="InterPro" id="IPR043502">
    <property type="entry name" value="DNA/RNA_pol_sf"/>
</dbReference>
<proteinExistence type="predicted"/>
<keyword evidence="1" id="KW-0732">Signal</keyword>
<evidence type="ECO:0000313" key="3">
    <source>
        <dbReference type="EMBL" id="GMJ09050.1"/>
    </source>
</evidence>
<dbReference type="PANTHER" id="PTHR11439">
    <property type="entry name" value="GAG-POL-RELATED RETROTRANSPOSON"/>
    <property type="match status" value="1"/>
</dbReference>
<accession>A0A9W7J6R5</accession>
<feature type="domain" description="Reverse transcriptase Ty1/copia-type" evidence="2">
    <location>
        <begin position="2"/>
        <end position="184"/>
    </location>
</feature>
<comment type="caution">
    <text evidence="3">The sequence shown here is derived from an EMBL/GenBank/DDBJ whole genome shotgun (WGS) entry which is preliminary data.</text>
</comment>
<dbReference type="EMBL" id="BSYR01000054">
    <property type="protein sequence ID" value="GMJ09050.1"/>
    <property type="molecule type" value="Genomic_DNA"/>
</dbReference>
<sequence length="425" mass="47694">MNSFKVLLALAAIHGWHLLQLDVNNAFLNGFLDEEVYMRLPLGYTPPDQGQNLVCKLNNSIYGLKKASRQWFTAFSSVVLQIGFTQSPFDHSRFVKGSGDNMVALLVYVDDIVLAGKCLDNLAAVKTFLQQHFKLKDLGNLRYFLGFEIARNSSGISLSQRRYALQLLEDTGSLAKKPAKLPMVPSHKLSATEGDLLPDPQIYRRLIGRLLYLTHNRPDIAYNVHHLSQFVASPRCPHLMVVHHLLAYVKQTPALGLFFSSASNMQLSGFVDADYGACPDTRRSVTGFCIFLGNNLVSWKAKKQQIVSLSSCEAEYRAMATAVCELVWLRSLLSSFKIDVPTASLYCDNQSAIHLANNHVFHEYTKHVEVDCHFIRDKVQDGFIKLFHVRSANQLADIFTKTLHPPAFKSLVLKMILLNIHSSPS</sequence>